<reference evidence="1" key="1">
    <citation type="submission" date="2014-08" db="EMBL/GenBank/DDBJ databases">
        <title>Fullgenome sequencing of Anoxybacillus sp.25 isolate from Garga hot-spring Russia.</title>
        <authorList>
            <person name="Rozanov A.S."/>
            <person name="Kotenko A.V."/>
            <person name="Malup T.K."/>
            <person name="Peltek S.E."/>
        </authorList>
    </citation>
    <scope>NUCLEOTIDE SEQUENCE [LARGE SCALE GENOMIC DNA]</scope>
    <source>
        <strain evidence="1">25</strain>
    </source>
</reference>
<comment type="caution">
    <text evidence="1">The sequence shown here is derived from an EMBL/GenBank/DDBJ whole genome shotgun (WGS) entry which is preliminary data.</text>
</comment>
<protein>
    <submittedName>
        <fullName evidence="1">Uncharacterized protein</fullName>
    </submittedName>
</protein>
<proteinExistence type="predicted"/>
<accession>A0A094JIU6</accession>
<dbReference type="AlphaFoldDB" id="A0A094JIU6"/>
<dbReference type="EMBL" id="JPZO01000024">
    <property type="protein sequence ID" value="KFZ32481.1"/>
    <property type="molecule type" value="Genomic_DNA"/>
</dbReference>
<evidence type="ECO:0000313" key="1">
    <source>
        <dbReference type="EMBL" id="KFZ32481.1"/>
    </source>
</evidence>
<name>A0A094JIU6_9BACL</name>
<organism evidence="1">
    <name type="scientific">Anoxybacillus flavithermus</name>
    <dbReference type="NCBI Taxonomy" id="33934"/>
    <lineage>
        <taxon>Bacteria</taxon>
        <taxon>Bacillati</taxon>
        <taxon>Bacillota</taxon>
        <taxon>Bacilli</taxon>
        <taxon>Bacillales</taxon>
        <taxon>Anoxybacillaceae</taxon>
        <taxon>Anoxybacillus</taxon>
    </lineage>
</organism>
<gene>
    <name evidence="1" type="ORF">JS44_05020</name>
</gene>
<sequence>MDEEHLAQIVKYVETELTNEIKTRFQAFLAIRQTSIWKVCESIIDQHVGIWLHEVKKKQKPCTMNGRSSVACSRIVVLKR</sequence>